<dbReference type="Proteomes" id="UP000059425">
    <property type="component" value="Chromosome"/>
</dbReference>
<dbReference type="EMBL" id="CP012831">
    <property type="protein sequence ID" value="ALI08595.1"/>
    <property type="molecule type" value="Genomic_DNA"/>
</dbReference>
<sequence length="78" mass="8317">MQILGWILKSSTIVQGAAVFVSTENLVGVGLLAKAPEHSILLQAGPSLSQNLRPLFFCKSQKQLSPAEAGLWEGLRGN</sequence>
<reference evidence="2" key="1">
    <citation type="submission" date="2015-09" db="EMBL/GenBank/DDBJ databases">
        <title>Whole genome sequence of Pseudomonas fluorescens FW300-N2C3.</title>
        <authorList>
            <person name="Ray J."/>
            <person name="Melnyk R."/>
            <person name="Deutschbauer A."/>
        </authorList>
    </citation>
    <scope>NUCLEOTIDE SEQUENCE [LARGE SCALE GENOMIC DNA]</scope>
    <source>
        <strain evidence="2">FW300-N2C3</strain>
    </source>
</reference>
<accession>A0A0N9X0Q2</accession>
<organism evidence="1 2">
    <name type="scientific">Pseudomonas fluorescens</name>
    <dbReference type="NCBI Taxonomy" id="294"/>
    <lineage>
        <taxon>Bacteria</taxon>
        <taxon>Pseudomonadati</taxon>
        <taxon>Pseudomonadota</taxon>
        <taxon>Gammaproteobacteria</taxon>
        <taxon>Pseudomonadales</taxon>
        <taxon>Pseudomonadaceae</taxon>
        <taxon>Pseudomonas</taxon>
    </lineage>
</organism>
<gene>
    <name evidence="1" type="ORF">AO356_17780</name>
</gene>
<dbReference type="AlphaFoldDB" id="A0A0N9X0Q2"/>
<protein>
    <submittedName>
        <fullName evidence="1">Uncharacterized protein</fullName>
    </submittedName>
</protein>
<evidence type="ECO:0000313" key="1">
    <source>
        <dbReference type="EMBL" id="ALI08595.1"/>
    </source>
</evidence>
<evidence type="ECO:0000313" key="2">
    <source>
        <dbReference type="Proteomes" id="UP000059425"/>
    </source>
</evidence>
<reference evidence="1 2" key="2">
    <citation type="journal article" date="2018" name="Nature">
        <title>Mutant phenotypes for thousands of bacterial genes of unknown function.</title>
        <authorList>
            <person name="Price M.N."/>
            <person name="Wetmore K.M."/>
            <person name="Waters R.J."/>
            <person name="Callaghan M."/>
            <person name="Ray J."/>
            <person name="Liu H."/>
            <person name="Kuehl J.V."/>
            <person name="Melnyk R.A."/>
            <person name="Lamson J.S."/>
            <person name="Suh Y."/>
            <person name="Carlson H.K."/>
            <person name="Esquivel Z."/>
            <person name="Sadeeshkumar H."/>
            <person name="Chakraborty R."/>
            <person name="Zane G.M."/>
            <person name="Rubin B.E."/>
            <person name="Wall J.D."/>
            <person name="Visel A."/>
            <person name="Bristow J."/>
            <person name="Blow M.J."/>
            <person name="Arkin A.P."/>
            <person name="Deutschbauer A.M."/>
        </authorList>
    </citation>
    <scope>NUCLEOTIDE SEQUENCE [LARGE SCALE GENOMIC DNA]</scope>
    <source>
        <strain evidence="1 2">FW300-N2C3</strain>
    </source>
</reference>
<name>A0A0N9X0Q2_PSEFL</name>
<proteinExistence type="predicted"/>